<keyword evidence="3" id="KW-0936">Ethylene signaling pathway</keyword>
<evidence type="ECO:0000313" key="9">
    <source>
        <dbReference type="Proteomes" id="UP000826271"/>
    </source>
</evidence>
<name>A0AAV6Y2L5_9LAMI</name>
<comment type="subcellular location">
    <subcellularLocation>
        <location evidence="1">Nucleus</location>
    </subcellularLocation>
</comment>
<reference evidence="8" key="1">
    <citation type="submission" date="2019-10" db="EMBL/GenBank/DDBJ databases">
        <authorList>
            <person name="Zhang R."/>
            <person name="Pan Y."/>
            <person name="Wang J."/>
            <person name="Ma R."/>
            <person name="Yu S."/>
        </authorList>
    </citation>
    <scope>NUCLEOTIDE SEQUENCE</scope>
    <source>
        <strain evidence="8">LA-IB0</strain>
        <tissue evidence="8">Leaf</tissue>
    </source>
</reference>
<dbReference type="InterPro" id="IPR023278">
    <property type="entry name" value="Ethylene_insens-like_DNA-bd"/>
</dbReference>
<proteinExistence type="inferred from homology"/>
<dbReference type="Proteomes" id="UP000826271">
    <property type="component" value="Unassembled WGS sequence"/>
</dbReference>
<organism evidence="8 9">
    <name type="scientific">Buddleja alternifolia</name>
    <dbReference type="NCBI Taxonomy" id="168488"/>
    <lineage>
        <taxon>Eukaryota</taxon>
        <taxon>Viridiplantae</taxon>
        <taxon>Streptophyta</taxon>
        <taxon>Embryophyta</taxon>
        <taxon>Tracheophyta</taxon>
        <taxon>Spermatophyta</taxon>
        <taxon>Magnoliopsida</taxon>
        <taxon>eudicotyledons</taxon>
        <taxon>Gunneridae</taxon>
        <taxon>Pentapetalae</taxon>
        <taxon>asterids</taxon>
        <taxon>lamiids</taxon>
        <taxon>Lamiales</taxon>
        <taxon>Scrophulariaceae</taxon>
        <taxon>Buddlejeae</taxon>
        <taxon>Buddleja</taxon>
    </lineage>
</organism>
<evidence type="ECO:0000259" key="7">
    <source>
        <dbReference type="Pfam" id="PF04873"/>
    </source>
</evidence>
<dbReference type="FunFam" id="1.10.3180.10:FF:000001">
    <property type="entry name" value="Ethylene insensitive 3-like 1"/>
    <property type="match status" value="1"/>
</dbReference>
<dbReference type="GO" id="GO:0000976">
    <property type="term" value="F:transcription cis-regulatory region binding"/>
    <property type="evidence" value="ECO:0007669"/>
    <property type="project" value="UniProtKB-ARBA"/>
</dbReference>
<dbReference type="Gene3D" id="1.10.3180.10">
    <property type="entry name" value="DNA-binding domain of EIN3-like"/>
    <property type="match status" value="2"/>
</dbReference>
<dbReference type="FunFam" id="1.10.3180.10:FF:000002">
    <property type="entry name" value="Ethylene insensitive 3-like 1"/>
    <property type="match status" value="1"/>
</dbReference>
<evidence type="ECO:0000256" key="4">
    <source>
        <dbReference type="ARBA" id="ARBA00023125"/>
    </source>
</evidence>
<keyword evidence="5" id="KW-0539">Nucleus</keyword>
<feature type="region of interest" description="Disordered" evidence="6">
    <location>
        <begin position="540"/>
        <end position="565"/>
    </location>
</feature>
<dbReference type="GO" id="GO:0003700">
    <property type="term" value="F:DNA-binding transcription factor activity"/>
    <property type="evidence" value="ECO:0007669"/>
    <property type="project" value="InterPro"/>
</dbReference>
<comment type="similarity">
    <text evidence="2">Belongs to the EIN3 family.</text>
</comment>
<feature type="region of interest" description="Disordered" evidence="6">
    <location>
        <begin position="301"/>
        <end position="400"/>
    </location>
</feature>
<comment type="caution">
    <text evidence="8">The sequence shown here is derived from an EMBL/GenBank/DDBJ whole genome shotgun (WGS) entry which is preliminary data.</text>
</comment>
<feature type="compositionally biased region" description="Polar residues" evidence="6">
    <location>
        <begin position="547"/>
        <end position="556"/>
    </location>
</feature>
<evidence type="ECO:0000256" key="2">
    <source>
        <dbReference type="ARBA" id="ARBA00009416"/>
    </source>
</evidence>
<feature type="compositionally biased region" description="Acidic residues" evidence="6">
    <location>
        <begin position="38"/>
        <end position="47"/>
    </location>
</feature>
<dbReference type="PANTHER" id="PTHR33305:SF30">
    <property type="entry name" value="ETHYLENE INSENSITIVE 3-LIKE 3 PROTEIN"/>
    <property type="match status" value="1"/>
</dbReference>
<feature type="compositionally biased region" description="Polar residues" evidence="6">
    <location>
        <begin position="479"/>
        <end position="488"/>
    </location>
</feature>
<dbReference type="GO" id="GO:0005634">
    <property type="term" value="C:nucleus"/>
    <property type="evidence" value="ECO:0007669"/>
    <property type="project" value="UniProtKB-SubCell"/>
</dbReference>
<dbReference type="AlphaFoldDB" id="A0AAV6Y2L5"/>
<feature type="domain" description="Ethylene insensitive 3-like DNA-binding" evidence="7">
    <location>
        <begin position="52"/>
        <end position="297"/>
    </location>
</feature>
<dbReference type="SUPFAM" id="SSF116768">
    <property type="entry name" value="DNA-binding domain of EIN3-like"/>
    <property type="match status" value="1"/>
</dbReference>
<evidence type="ECO:0000313" key="8">
    <source>
        <dbReference type="EMBL" id="KAG8389049.1"/>
    </source>
</evidence>
<dbReference type="Pfam" id="PF04873">
    <property type="entry name" value="EIN3_DNA-bd"/>
    <property type="match status" value="1"/>
</dbReference>
<evidence type="ECO:0000256" key="6">
    <source>
        <dbReference type="SAM" id="MobiDB-lite"/>
    </source>
</evidence>
<dbReference type="InterPro" id="IPR047091">
    <property type="entry name" value="EIN3-like_DNA-bd"/>
</dbReference>
<dbReference type="EMBL" id="WHWC01000002">
    <property type="protein sequence ID" value="KAG8389049.1"/>
    <property type="molecule type" value="Genomic_DNA"/>
</dbReference>
<evidence type="ECO:0000256" key="5">
    <source>
        <dbReference type="ARBA" id="ARBA00023242"/>
    </source>
</evidence>
<keyword evidence="9" id="KW-1185">Reference proteome</keyword>
<keyword evidence="4" id="KW-0238">DNA-binding</keyword>
<feature type="compositionally biased region" description="Low complexity" evidence="6">
    <location>
        <begin position="16"/>
        <end position="27"/>
    </location>
</feature>
<feature type="region of interest" description="Disordered" evidence="6">
    <location>
        <begin position="464"/>
        <end position="488"/>
    </location>
</feature>
<dbReference type="GO" id="GO:0009873">
    <property type="term" value="P:ethylene-activated signaling pathway"/>
    <property type="evidence" value="ECO:0007669"/>
    <property type="project" value="UniProtKB-KW"/>
</dbReference>
<feature type="compositionally biased region" description="Low complexity" evidence="6">
    <location>
        <begin position="304"/>
        <end position="313"/>
    </location>
</feature>
<evidence type="ECO:0000256" key="3">
    <source>
        <dbReference type="ARBA" id="ARBA00022745"/>
    </source>
</evidence>
<protein>
    <recommendedName>
        <fullName evidence="7">Ethylene insensitive 3-like DNA-binding domain-containing protein</fullName>
    </recommendedName>
</protein>
<dbReference type="InterPro" id="IPR006957">
    <property type="entry name" value="EIN3"/>
</dbReference>
<dbReference type="PANTHER" id="PTHR33305">
    <property type="entry name" value="ETHYLENE INSENSITIVE 3-LIKE 2 PROTEIN"/>
    <property type="match status" value="1"/>
</dbReference>
<feature type="region of interest" description="Disordered" evidence="6">
    <location>
        <begin position="16"/>
        <end position="47"/>
    </location>
</feature>
<accession>A0AAV6Y2L5</accession>
<gene>
    <name evidence="8" type="ORF">BUALT_Bualt02G0188900</name>
</gene>
<evidence type="ECO:0000256" key="1">
    <source>
        <dbReference type="ARBA" id="ARBA00004123"/>
    </source>
</evidence>
<sequence>MAVMEDIGVDISAHLDINSDSSHNSSDIELDDIRGEDNIEERDVSDEEIEAEELQKRMWKDRVKLRRIKEKQKLAIQRAADKAKSTTDQARRKKMARAHDGILKYMLKLVEVCKARGFVYGIIPEKGKPVSGASDNIRAWWKEKVKFDKNGPAAIAKYEADNLSKGEEGDSKNGNSQSVLQDLQDATLGSLLSSLLQHCDPPQRRYPLEKGLAPPWWPTGNEEWWVKLGLAKGQSPPYKKPHDLKKMWKVGVLSGVIKHMSPDIAKIRRLIRQSKCLQDKMSAKESSIWLGVLSREEALIHQPSSENGSSSISEAPLKSRGHKKIPCIDSDSDYDVDGVDNGQRSVSSKDDRRNQSIDTVPLEPNVDVTPKPIKEGKQPRKRKRQKSRAVPTFNERPHDHENMVMDVNHNDIPFSGQPENDGITAVRPRDNNADRGRPHLAESDLNIFCSVPSLNAIPIRSVSRDNEPLPYGSHLIRTPQESHLHNSPQFSKLHEKTQNSALHHEHQHSRLHHGSAYHFYVPSTIVDQIEQPEAGFNEMRYRPEDSGFQSQASPSRNENDIPVGESPHFVKDAIVETQYPSPLNGLSPDLQLWSPFSFPFDDGSLDTGDFDFLLDDDILTHFGS</sequence>